<dbReference type="EMBL" id="MNPL01014960">
    <property type="protein sequence ID" value="OQR71305.1"/>
    <property type="molecule type" value="Genomic_DNA"/>
</dbReference>
<evidence type="ECO:0000313" key="3">
    <source>
        <dbReference type="EMBL" id="OQR71305.1"/>
    </source>
</evidence>
<evidence type="ECO:0000256" key="1">
    <source>
        <dbReference type="SAM" id="MobiDB-lite"/>
    </source>
</evidence>
<keyword evidence="2" id="KW-0732">Signal</keyword>
<dbReference type="Proteomes" id="UP000192247">
    <property type="component" value="Unassembled WGS sequence"/>
</dbReference>
<evidence type="ECO:0000256" key="2">
    <source>
        <dbReference type="SAM" id="SignalP"/>
    </source>
</evidence>
<feature type="chain" id="PRO_5012190237" evidence="2">
    <location>
        <begin position="22"/>
        <end position="93"/>
    </location>
</feature>
<protein>
    <submittedName>
        <fullName evidence="3">UPF0480 protein C15orf24-like</fullName>
    </submittedName>
</protein>
<feature type="signal peptide" evidence="2">
    <location>
        <begin position="1"/>
        <end position="21"/>
    </location>
</feature>
<proteinExistence type="predicted"/>
<feature type="compositionally biased region" description="Gly residues" evidence="1">
    <location>
        <begin position="58"/>
        <end position="87"/>
    </location>
</feature>
<evidence type="ECO:0000313" key="4">
    <source>
        <dbReference type="Proteomes" id="UP000192247"/>
    </source>
</evidence>
<organism evidence="3 4">
    <name type="scientific">Tropilaelaps mercedesae</name>
    <dbReference type="NCBI Taxonomy" id="418985"/>
    <lineage>
        <taxon>Eukaryota</taxon>
        <taxon>Metazoa</taxon>
        <taxon>Ecdysozoa</taxon>
        <taxon>Arthropoda</taxon>
        <taxon>Chelicerata</taxon>
        <taxon>Arachnida</taxon>
        <taxon>Acari</taxon>
        <taxon>Parasitiformes</taxon>
        <taxon>Mesostigmata</taxon>
        <taxon>Gamasina</taxon>
        <taxon>Dermanyssoidea</taxon>
        <taxon>Laelapidae</taxon>
        <taxon>Tropilaelaps</taxon>
    </lineage>
</organism>
<accession>A0A1V9XCK9</accession>
<reference evidence="3 4" key="1">
    <citation type="journal article" date="2017" name="Gigascience">
        <title>Draft genome of the honey bee ectoparasitic mite, Tropilaelaps mercedesae, is shaped by the parasitic life history.</title>
        <authorList>
            <person name="Dong X."/>
            <person name="Armstrong S.D."/>
            <person name="Xia D."/>
            <person name="Makepeace B.L."/>
            <person name="Darby A.C."/>
            <person name="Kadowaki T."/>
        </authorList>
    </citation>
    <scope>NUCLEOTIDE SEQUENCE [LARGE SCALE GENOMIC DNA]</scope>
    <source>
        <strain evidence="3">Wuxi-XJTLU</strain>
    </source>
</reference>
<name>A0A1V9XCK9_9ACAR</name>
<feature type="region of interest" description="Disordered" evidence="1">
    <location>
        <begin position="50"/>
        <end position="93"/>
    </location>
</feature>
<dbReference type="InParanoid" id="A0A1V9XCK9"/>
<sequence length="93" mass="9408">MVLTMVLPVFLIMVLPKLMSAEAMARTQRDVQQIQSAARMSEMPDLSEMMTSLLGNQQGKGGQPARIQGGGQGSSGGGGGGGGGASGSGKKKN</sequence>
<dbReference type="AlphaFoldDB" id="A0A1V9XCK9"/>
<dbReference type="OrthoDB" id="27095at2759"/>
<comment type="caution">
    <text evidence="3">The sequence shown here is derived from an EMBL/GenBank/DDBJ whole genome shotgun (WGS) entry which is preliminary data.</text>
</comment>
<keyword evidence="4" id="KW-1185">Reference proteome</keyword>
<gene>
    <name evidence="3" type="ORF">BIW11_11081</name>
</gene>